<sequence length="127" mass="14672">MRYNEGKFLKSKIEETDGLFFGEHSKGPLLKNTINPQFKSMTLGNYKIKSYVIGDSYFCTLKNEHVQLVNIAHSKDTGDVVLIGKRFEKQEDFYSRPINSSCLGIYIVKQLSNTLRCWDIKDVKKKL</sequence>
<comment type="caution">
    <text evidence="1">The sequence shown here is derived from an EMBL/GenBank/DDBJ whole genome shotgun (WGS) entry which is preliminary data.</text>
</comment>
<dbReference type="EMBL" id="CARXXK010000051">
    <property type="protein sequence ID" value="CAI6369765.1"/>
    <property type="molecule type" value="Genomic_DNA"/>
</dbReference>
<gene>
    <name evidence="1" type="ORF">MEUPH1_LOCUS23964</name>
</gene>
<reference evidence="1 2" key="1">
    <citation type="submission" date="2023-01" db="EMBL/GenBank/DDBJ databases">
        <authorList>
            <person name="Whitehead M."/>
        </authorList>
    </citation>
    <scope>NUCLEOTIDE SEQUENCE [LARGE SCALE GENOMIC DNA]</scope>
</reference>
<proteinExistence type="predicted"/>
<keyword evidence="2" id="KW-1185">Reference proteome</keyword>
<evidence type="ECO:0000313" key="2">
    <source>
        <dbReference type="Proteomes" id="UP001160148"/>
    </source>
</evidence>
<evidence type="ECO:0000313" key="1">
    <source>
        <dbReference type="EMBL" id="CAI6369765.1"/>
    </source>
</evidence>
<dbReference type="AlphaFoldDB" id="A0AAV0XMQ3"/>
<protein>
    <submittedName>
        <fullName evidence="1">Uncharacterized protein</fullName>
    </submittedName>
</protein>
<dbReference type="Proteomes" id="UP001160148">
    <property type="component" value="Unassembled WGS sequence"/>
</dbReference>
<name>A0AAV0XMQ3_9HEMI</name>
<accession>A0AAV0XMQ3</accession>
<organism evidence="1 2">
    <name type="scientific">Macrosiphum euphorbiae</name>
    <name type="common">potato aphid</name>
    <dbReference type="NCBI Taxonomy" id="13131"/>
    <lineage>
        <taxon>Eukaryota</taxon>
        <taxon>Metazoa</taxon>
        <taxon>Ecdysozoa</taxon>
        <taxon>Arthropoda</taxon>
        <taxon>Hexapoda</taxon>
        <taxon>Insecta</taxon>
        <taxon>Pterygota</taxon>
        <taxon>Neoptera</taxon>
        <taxon>Paraneoptera</taxon>
        <taxon>Hemiptera</taxon>
        <taxon>Sternorrhyncha</taxon>
        <taxon>Aphidomorpha</taxon>
        <taxon>Aphidoidea</taxon>
        <taxon>Aphididae</taxon>
        <taxon>Macrosiphini</taxon>
        <taxon>Macrosiphum</taxon>
    </lineage>
</organism>